<keyword evidence="3" id="KW-0614">Plasmid</keyword>
<evidence type="ECO:0000313" key="3">
    <source>
        <dbReference type="EMBL" id="AZI44834.1"/>
    </source>
</evidence>
<dbReference type="AlphaFoldDB" id="A0A3G8YQH1"/>
<accession>A0A3G8YQH1</accession>
<dbReference type="InterPro" id="IPR041854">
    <property type="entry name" value="BFD-like_2Fe2S-bd_dom_sf"/>
</dbReference>
<dbReference type="OrthoDB" id="9776839at2"/>
<dbReference type="PRINTS" id="PR00411">
    <property type="entry name" value="PNDRDTASEI"/>
</dbReference>
<geneLocation type="plasmid" evidence="3 4">
    <name>unnamed2</name>
</geneLocation>
<sequence length="436" mass="45376">MSADCWKWPVNSEVWDAVVVGAGPAGLMAARTAAEGGLRVLLLDAQPGAGGQIWRGAAAGQKGTAGDLLRDVAAHPGITVLSGAEVMAAETRERAHTLTVTTAAGLRQIHAERVILATGANERFLPFDGWTLPGVVGAGGLQAMSKGGLNVRGKRVVVAGSGPLLLAVAAGLRQKGARVLAVAEQAGLTGVAAFGMAAARLPGKSREASALAAGLLGVPYWADCAVVRASGQNQLQSVTLRRGRREIRLDCDYLAVGFGLVPETRVAALLGCALDNTGAVRVNVWQATSIQGVYAAGEVCGIGGVDGALLEGFVAGCAASGQIERLRDAPRRADLQRRFQRVLERSFALRPERLHTPLPATIVCRCEDVRHGELRGFAGWTAAKLQTRCGMGVCQGRVCGPACETLYGWRFEGARAPLVPLPLAQLLDEPTTLSPP</sequence>
<proteinExistence type="predicted"/>
<dbReference type="InterPro" id="IPR017224">
    <property type="entry name" value="Opine_Oxase_asu/HCN_bsu"/>
</dbReference>
<keyword evidence="4" id="KW-1185">Reference proteome</keyword>
<dbReference type="InterPro" id="IPR036188">
    <property type="entry name" value="FAD/NAD-bd_sf"/>
</dbReference>
<feature type="domain" description="FAD/NAD(P)-binding" evidence="2">
    <location>
        <begin position="16"/>
        <end position="303"/>
    </location>
</feature>
<dbReference type="GO" id="GO:0016491">
    <property type="term" value="F:oxidoreductase activity"/>
    <property type="evidence" value="ECO:0007669"/>
    <property type="project" value="UniProtKB-KW"/>
</dbReference>
<gene>
    <name evidence="3" type="ORF">EHF33_18090</name>
</gene>
<dbReference type="PANTHER" id="PTHR42949">
    <property type="entry name" value="ANAEROBIC GLYCEROL-3-PHOSPHATE DEHYDROGENASE SUBUNIT B"/>
    <property type="match status" value="1"/>
</dbReference>
<name>A0A3G8YQH1_9DEIO</name>
<evidence type="ECO:0000259" key="2">
    <source>
        <dbReference type="Pfam" id="PF07992"/>
    </source>
</evidence>
<evidence type="ECO:0000313" key="4">
    <source>
        <dbReference type="Proteomes" id="UP000276417"/>
    </source>
</evidence>
<organism evidence="3 4">
    <name type="scientific">Deinococcus psychrotolerans</name>
    <dbReference type="NCBI Taxonomy" id="2489213"/>
    <lineage>
        <taxon>Bacteria</taxon>
        <taxon>Thermotogati</taxon>
        <taxon>Deinococcota</taxon>
        <taxon>Deinococci</taxon>
        <taxon>Deinococcales</taxon>
        <taxon>Deinococcaceae</taxon>
        <taxon>Deinococcus</taxon>
    </lineage>
</organism>
<dbReference type="Gene3D" id="1.10.10.1100">
    <property type="entry name" value="BFD-like [2Fe-2S]-binding domain"/>
    <property type="match status" value="1"/>
</dbReference>
<dbReference type="EMBL" id="CP034186">
    <property type="protein sequence ID" value="AZI44834.1"/>
    <property type="molecule type" value="Genomic_DNA"/>
</dbReference>
<reference evidence="3 4" key="1">
    <citation type="submission" date="2018-11" db="EMBL/GenBank/DDBJ databases">
        <title>Deinococcus shelandsis sp. nov., isolated from South Shetland Islands soil of Antarctica.</title>
        <authorList>
            <person name="Tian J."/>
        </authorList>
    </citation>
    <scope>NUCLEOTIDE SEQUENCE [LARGE SCALE GENOMIC DNA]</scope>
    <source>
        <strain evidence="3 4">S14-83T</strain>
        <plasmid evidence="3 4">unnamed2</plasmid>
    </source>
</reference>
<dbReference type="InterPro" id="IPR023753">
    <property type="entry name" value="FAD/NAD-binding_dom"/>
</dbReference>
<dbReference type="KEGG" id="dph:EHF33_18090"/>
<dbReference type="PIRSF" id="PIRSF037495">
    <property type="entry name" value="Opine_OX_OoxA/HcnB"/>
    <property type="match status" value="1"/>
</dbReference>
<evidence type="ECO:0000256" key="1">
    <source>
        <dbReference type="ARBA" id="ARBA00023002"/>
    </source>
</evidence>
<dbReference type="PRINTS" id="PR00368">
    <property type="entry name" value="FADPNR"/>
</dbReference>
<dbReference type="Gene3D" id="3.50.50.60">
    <property type="entry name" value="FAD/NAD(P)-binding domain"/>
    <property type="match status" value="2"/>
</dbReference>
<dbReference type="InterPro" id="IPR051691">
    <property type="entry name" value="Metab_Enz_Cyan_OpOx_G3PDH"/>
</dbReference>
<dbReference type="SUPFAM" id="SSF51905">
    <property type="entry name" value="FAD/NAD(P)-binding domain"/>
    <property type="match status" value="1"/>
</dbReference>
<dbReference type="Pfam" id="PF07992">
    <property type="entry name" value="Pyr_redox_2"/>
    <property type="match status" value="1"/>
</dbReference>
<dbReference type="PANTHER" id="PTHR42949:SF3">
    <property type="entry name" value="ANAEROBIC GLYCEROL-3-PHOSPHATE DEHYDROGENASE SUBUNIT B"/>
    <property type="match status" value="1"/>
</dbReference>
<keyword evidence="1" id="KW-0560">Oxidoreductase</keyword>
<dbReference type="Proteomes" id="UP000276417">
    <property type="component" value="Plasmid unnamed2"/>
</dbReference>
<protein>
    <submittedName>
        <fullName evidence="3">FAD-binding protein</fullName>
    </submittedName>
</protein>